<accession>A0ABX4YJR7</accession>
<feature type="transmembrane region" description="Helical" evidence="2">
    <location>
        <begin position="481"/>
        <end position="497"/>
    </location>
</feature>
<feature type="transmembrane region" description="Helical" evidence="2">
    <location>
        <begin position="395"/>
        <end position="414"/>
    </location>
</feature>
<evidence type="ECO:0000256" key="2">
    <source>
        <dbReference type="SAM" id="Phobius"/>
    </source>
</evidence>
<feature type="transmembrane region" description="Helical" evidence="2">
    <location>
        <begin position="151"/>
        <end position="172"/>
    </location>
</feature>
<feature type="transmembrane region" description="Helical" evidence="2">
    <location>
        <begin position="753"/>
        <end position="774"/>
    </location>
</feature>
<protein>
    <recommendedName>
        <fullName evidence="5">Membrane protein, PF10101 family</fullName>
    </recommendedName>
</protein>
<evidence type="ECO:0000313" key="4">
    <source>
        <dbReference type="Proteomes" id="UP000094669"/>
    </source>
</evidence>
<feature type="compositionally biased region" description="Low complexity" evidence="1">
    <location>
        <begin position="98"/>
        <end position="108"/>
    </location>
</feature>
<feature type="transmembrane region" description="Helical" evidence="2">
    <location>
        <begin position="341"/>
        <end position="361"/>
    </location>
</feature>
<feature type="transmembrane region" description="Helical" evidence="2">
    <location>
        <begin position="886"/>
        <end position="904"/>
    </location>
</feature>
<feature type="transmembrane region" description="Helical" evidence="2">
    <location>
        <begin position="691"/>
        <end position="711"/>
    </location>
</feature>
<feature type="transmembrane region" description="Helical" evidence="2">
    <location>
        <begin position="367"/>
        <end position="383"/>
    </location>
</feature>
<dbReference type="Proteomes" id="UP000094669">
    <property type="component" value="Unassembled WGS sequence"/>
</dbReference>
<proteinExistence type="predicted"/>
<feature type="transmembrane region" description="Helical" evidence="2">
    <location>
        <begin position="624"/>
        <end position="645"/>
    </location>
</feature>
<feature type="transmembrane region" description="Helical" evidence="2">
    <location>
        <begin position="960"/>
        <end position="980"/>
    </location>
</feature>
<keyword evidence="2" id="KW-1133">Transmembrane helix</keyword>
<feature type="compositionally biased region" description="Basic and acidic residues" evidence="1">
    <location>
        <begin position="51"/>
        <end position="65"/>
    </location>
</feature>
<gene>
    <name evidence="3" type="ORF">BES34_009065</name>
</gene>
<feature type="transmembrane region" description="Helical" evidence="2">
    <location>
        <begin position="593"/>
        <end position="612"/>
    </location>
</feature>
<evidence type="ECO:0000313" key="3">
    <source>
        <dbReference type="EMBL" id="PNV75394.1"/>
    </source>
</evidence>
<dbReference type="RefSeq" id="WP_010416257.1">
    <property type="nucleotide sequence ID" value="NZ_MCRM02000007.1"/>
</dbReference>
<evidence type="ECO:0000256" key="1">
    <source>
        <dbReference type="SAM" id="MobiDB-lite"/>
    </source>
</evidence>
<feature type="transmembrane region" description="Helical" evidence="2">
    <location>
        <begin position="6"/>
        <end position="23"/>
    </location>
</feature>
<feature type="transmembrane region" description="Helical" evidence="2">
    <location>
        <begin position="450"/>
        <end position="469"/>
    </location>
</feature>
<sequence length="994" mass="111829">MSEFLGFIAFIVLIFLFVYPFILSSRVTELKEKVRQLEDRINELESPSKPSLRERDRIPDEKPISIKESIALPAKERTSSEAQKKSVASIRESVPQESPSSPKKNPVKSQTWEKVETIVAQNWTGILGTIILVMGVGFLAIYAALKVSPMIRFLMVLGIAAGLYAVSLYLLTKEFWKQISYWLKSASGAVVLFACVGAASLPGMKWVGNEILALVIVLCGITINLSLAWFASLQRFASLHVVLSLLALAILPFTNLVFCVGVGVTVFSAALSYKAKWEYHLLQTVVSFLIVNFFFKNHIISSAGDYESTARIFGLTGTGLVGVMSLLVHYRKVYATEKLEILPFITHFVSWLSAGIGFALYSTGSKWNAPILILISILLFLHARRARKIGIRWLYLTDTLVSLGIAFLGVVFLGRWELGYLSIILIVSVLFLIFFIVVSEEKEEFLRRIGGALLHFSFLSYLIILWSLAEQMQDLSSWRNISATLSIIFLTFVVQTIDSIRYSRRSDAWDDIYGFSDGMKVSPSGILSGFLASALCYQCADIKGVEYFLPVFGILLLFLRQRTNWNGLGIGLFPFIIAIHSLVIYAARNSGPWEQLVQDIPLIAFCVFAIPLSKINRSEGASTYLSQPGAVALSLHIVIQILLIAGPVSPILPGILWLLFSIFYLEFYVLVSAKSSVWISDWRKSLVNSGVVWGGFALTFVALFIGAHILVHLQSEIYIGIFKVRLLIQIFAIGVFLYWANISVLGKGKDIRISRIIIPLFWELSLLTGIIALTLEIPSNWLPVVWILLAFLTELFSRRLSIIERFHFYSLILFWISCIHTAFLSSSNTTPSSFWTDQEWVGGLISLFFQTAYLIMVRTRPSFQKQEREGFPGTINRLVEKIQTKINILVFYPLFLTVALFLFWSFDAAFLTLLWMTEVFVVFLVGLFLKENHFRYISLSAMVICLLRLIFWDLSQSSTITRALVFLGVGGILILMNTIYSKYRSVEGKGPNVK</sequence>
<organism evidence="3 4">
    <name type="scientific">Leptospira inadai serovar Lyme</name>
    <dbReference type="NCBI Taxonomy" id="293084"/>
    <lineage>
        <taxon>Bacteria</taxon>
        <taxon>Pseudomonadati</taxon>
        <taxon>Spirochaetota</taxon>
        <taxon>Spirochaetia</taxon>
        <taxon>Leptospirales</taxon>
        <taxon>Leptospiraceae</taxon>
        <taxon>Leptospira</taxon>
    </lineage>
</organism>
<feature type="transmembrane region" description="Helical" evidence="2">
    <location>
        <begin position="840"/>
        <end position="857"/>
    </location>
</feature>
<feature type="transmembrane region" description="Helical" evidence="2">
    <location>
        <begin position="179"/>
        <end position="199"/>
    </location>
</feature>
<feature type="transmembrane region" description="Helical" evidence="2">
    <location>
        <begin position="936"/>
        <end position="954"/>
    </location>
</feature>
<feature type="transmembrane region" description="Helical" evidence="2">
    <location>
        <begin position="808"/>
        <end position="828"/>
    </location>
</feature>
<feature type="transmembrane region" description="Helical" evidence="2">
    <location>
        <begin position="211"/>
        <end position="231"/>
    </location>
</feature>
<feature type="transmembrane region" description="Helical" evidence="2">
    <location>
        <begin position="565"/>
        <end position="587"/>
    </location>
</feature>
<comment type="caution">
    <text evidence="3">The sequence shown here is derived from an EMBL/GenBank/DDBJ whole genome shotgun (WGS) entry which is preliminary data.</text>
</comment>
<keyword evidence="2" id="KW-0472">Membrane</keyword>
<feature type="transmembrane region" description="Helical" evidence="2">
    <location>
        <begin position="420"/>
        <end position="438"/>
    </location>
</feature>
<name>A0ABX4YJR7_9LEPT</name>
<dbReference type="PANTHER" id="PTHR38434:SF1">
    <property type="entry name" value="BLL2549 PROTEIN"/>
    <property type="match status" value="1"/>
</dbReference>
<dbReference type="EMBL" id="MCRM02000007">
    <property type="protein sequence ID" value="PNV75394.1"/>
    <property type="molecule type" value="Genomic_DNA"/>
</dbReference>
<evidence type="ECO:0008006" key="5">
    <source>
        <dbReference type="Google" id="ProtNLM"/>
    </source>
</evidence>
<feature type="transmembrane region" description="Helical" evidence="2">
    <location>
        <begin position="717"/>
        <end position="741"/>
    </location>
</feature>
<feature type="transmembrane region" description="Helical" evidence="2">
    <location>
        <begin position="780"/>
        <end position="796"/>
    </location>
</feature>
<dbReference type="InterPro" id="IPR019286">
    <property type="entry name" value="DUF2339_TM"/>
</dbReference>
<feature type="transmembrane region" description="Helical" evidence="2">
    <location>
        <begin position="123"/>
        <end position="145"/>
    </location>
</feature>
<feature type="transmembrane region" description="Helical" evidence="2">
    <location>
        <begin position="243"/>
        <end position="271"/>
    </location>
</feature>
<feature type="transmembrane region" description="Helical" evidence="2">
    <location>
        <begin position="910"/>
        <end position="929"/>
    </location>
</feature>
<reference evidence="3" key="1">
    <citation type="submission" date="2018-01" db="EMBL/GenBank/DDBJ databases">
        <title>Genomic characterization of Leptospira inadai serogroup Lyme isolated from captured rat in Brazil and comparative analysis with human reference strain.</title>
        <authorList>
            <person name="Moreno L.Z."/>
            <person name="Loureiro A.P."/>
            <person name="Miraglia F."/>
            <person name="Kremer F.S."/>
            <person name="Eslabao M.R."/>
            <person name="Dellagostin O.A."/>
            <person name="Lilenbaum W."/>
            <person name="Moreno A.M."/>
        </authorList>
    </citation>
    <scope>NUCLEOTIDE SEQUENCE [LARGE SCALE GENOMIC DNA]</scope>
    <source>
        <strain evidence="3">M34/99</strain>
    </source>
</reference>
<dbReference type="PANTHER" id="PTHR38434">
    <property type="entry name" value="BLL2549 PROTEIN"/>
    <property type="match status" value="1"/>
</dbReference>
<feature type="compositionally biased region" description="Basic and acidic residues" evidence="1">
    <location>
        <begin position="74"/>
        <end position="84"/>
    </location>
</feature>
<keyword evidence="4" id="KW-1185">Reference proteome</keyword>
<keyword evidence="2" id="KW-0812">Transmembrane</keyword>
<feature type="region of interest" description="Disordered" evidence="1">
    <location>
        <begin position="45"/>
        <end position="108"/>
    </location>
</feature>
<feature type="transmembrane region" description="Helical" evidence="2">
    <location>
        <begin position="651"/>
        <end position="671"/>
    </location>
</feature>